<dbReference type="UniPathway" id="UPA00603">
    <property type="reaction ID" value="UER00660"/>
</dbReference>
<evidence type="ECO:0000313" key="10">
    <source>
        <dbReference type="EMBL" id="TCV95236.1"/>
    </source>
</evidence>
<dbReference type="Gene3D" id="3.20.20.140">
    <property type="entry name" value="Metal-dependent hydrolases"/>
    <property type="match status" value="1"/>
</dbReference>
<name>A0A4R3YS78_9GAMM</name>
<keyword evidence="4 8" id="KW-0479">Metal-binding</keyword>
<dbReference type="SUPFAM" id="SSF51556">
    <property type="entry name" value="Metallo-dependent hydrolases"/>
    <property type="match status" value="1"/>
</dbReference>
<evidence type="ECO:0000256" key="3">
    <source>
        <dbReference type="ARBA" id="ARBA00012781"/>
    </source>
</evidence>
<dbReference type="PANTHER" id="PTHR11271:SF6">
    <property type="entry name" value="GUANINE DEAMINASE"/>
    <property type="match status" value="1"/>
</dbReference>
<dbReference type="InterPro" id="IPR051607">
    <property type="entry name" value="Metallo-dep_hydrolases"/>
</dbReference>
<protein>
    <recommendedName>
        <fullName evidence="3 7">Guanine deaminase</fullName>
        <shortName evidence="8">Guanase</shortName>
        <ecNumber evidence="3 7">3.5.4.3</ecNumber>
    </recommendedName>
    <alternativeName>
        <fullName evidence="8">Guanine aminohydrolase</fullName>
    </alternativeName>
</protein>
<accession>A0A4R3YS78</accession>
<evidence type="ECO:0000256" key="6">
    <source>
        <dbReference type="ARBA" id="ARBA00022833"/>
    </source>
</evidence>
<evidence type="ECO:0000256" key="8">
    <source>
        <dbReference type="RuleBase" id="RU366009"/>
    </source>
</evidence>
<dbReference type="GO" id="GO:0006147">
    <property type="term" value="P:guanine catabolic process"/>
    <property type="evidence" value="ECO:0007669"/>
    <property type="project" value="UniProtKB-UniRule"/>
</dbReference>
<dbReference type="EMBL" id="SMCR01000006">
    <property type="protein sequence ID" value="TCV95236.1"/>
    <property type="molecule type" value="Genomic_DNA"/>
</dbReference>
<dbReference type="RefSeq" id="WP_131865919.1">
    <property type="nucleotide sequence ID" value="NZ_SMCR01000006.1"/>
</dbReference>
<keyword evidence="11" id="KW-1185">Reference proteome</keyword>
<dbReference type="Proteomes" id="UP000295719">
    <property type="component" value="Unassembled WGS sequence"/>
</dbReference>
<evidence type="ECO:0000256" key="5">
    <source>
        <dbReference type="ARBA" id="ARBA00022801"/>
    </source>
</evidence>
<comment type="catalytic activity">
    <reaction evidence="8">
        <text>guanine + H2O + H(+) = xanthine + NH4(+)</text>
        <dbReference type="Rhea" id="RHEA:14665"/>
        <dbReference type="ChEBI" id="CHEBI:15377"/>
        <dbReference type="ChEBI" id="CHEBI:15378"/>
        <dbReference type="ChEBI" id="CHEBI:16235"/>
        <dbReference type="ChEBI" id="CHEBI:17712"/>
        <dbReference type="ChEBI" id="CHEBI:28938"/>
        <dbReference type="EC" id="3.5.4.3"/>
    </reaction>
</comment>
<dbReference type="Pfam" id="PF01979">
    <property type="entry name" value="Amidohydro_1"/>
    <property type="match status" value="1"/>
</dbReference>
<feature type="domain" description="Amidohydrolase-related" evidence="9">
    <location>
        <begin position="73"/>
        <end position="455"/>
    </location>
</feature>
<evidence type="ECO:0000259" key="9">
    <source>
        <dbReference type="Pfam" id="PF01979"/>
    </source>
</evidence>
<evidence type="ECO:0000256" key="2">
    <source>
        <dbReference type="ARBA" id="ARBA00006745"/>
    </source>
</evidence>
<evidence type="ECO:0000256" key="7">
    <source>
        <dbReference type="NCBIfam" id="TIGR02967"/>
    </source>
</evidence>
<evidence type="ECO:0000256" key="1">
    <source>
        <dbReference type="ARBA" id="ARBA00004984"/>
    </source>
</evidence>
<dbReference type="NCBIfam" id="TIGR02967">
    <property type="entry name" value="guan_deamin"/>
    <property type="match status" value="1"/>
</dbReference>
<dbReference type="AlphaFoldDB" id="A0A4R3YS78"/>
<proteinExistence type="inferred from homology"/>
<dbReference type="Gene3D" id="2.30.40.10">
    <property type="entry name" value="Urease, subunit C, domain 1"/>
    <property type="match status" value="1"/>
</dbReference>
<dbReference type="InterPro" id="IPR011059">
    <property type="entry name" value="Metal-dep_hydrolase_composite"/>
</dbReference>
<reference evidence="10 11" key="1">
    <citation type="submission" date="2019-03" db="EMBL/GenBank/DDBJ databases">
        <title>Genomic Encyclopedia of Type Strains, Phase IV (KMG-IV): sequencing the most valuable type-strain genomes for metagenomic binning, comparative biology and taxonomic classification.</title>
        <authorList>
            <person name="Goeker M."/>
        </authorList>
    </citation>
    <scope>NUCLEOTIDE SEQUENCE [LARGE SCALE GENOMIC DNA]</scope>
    <source>
        <strain evidence="10 11">DSM 19580</strain>
    </source>
</reference>
<gene>
    <name evidence="10" type="ORF">EDC52_106167</name>
</gene>
<dbReference type="InterPro" id="IPR006680">
    <property type="entry name" value="Amidohydro-rel"/>
</dbReference>
<comment type="cofactor">
    <cofactor evidence="8">
        <name>Zn(2+)</name>
        <dbReference type="ChEBI" id="CHEBI:29105"/>
    </cofactor>
    <text evidence="8">Binds 1 zinc ion per subunit.</text>
</comment>
<comment type="function">
    <text evidence="8">Catalyzes the hydrolytic deamination of guanine, producing xanthine and ammonia.</text>
</comment>
<dbReference type="GO" id="GO:0008892">
    <property type="term" value="F:guanine deaminase activity"/>
    <property type="evidence" value="ECO:0007669"/>
    <property type="project" value="UniProtKB-UniRule"/>
</dbReference>
<evidence type="ECO:0000256" key="4">
    <source>
        <dbReference type="ARBA" id="ARBA00022723"/>
    </source>
</evidence>
<dbReference type="InterPro" id="IPR032466">
    <property type="entry name" value="Metal_Hydrolase"/>
</dbReference>
<comment type="caution">
    <text evidence="10">The sequence shown here is derived from an EMBL/GenBank/DDBJ whole genome shotgun (WGS) entry which is preliminary data.</text>
</comment>
<dbReference type="GO" id="GO:0005829">
    <property type="term" value="C:cytosol"/>
    <property type="evidence" value="ECO:0007669"/>
    <property type="project" value="TreeGrafter"/>
</dbReference>
<dbReference type="PANTHER" id="PTHR11271">
    <property type="entry name" value="GUANINE DEAMINASE"/>
    <property type="match status" value="1"/>
</dbReference>
<organism evidence="10 11">
    <name type="scientific">Biostraticola tofi</name>
    <dbReference type="NCBI Taxonomy" id="466109"/>
    <lineage>
        <taxon>Bacteria</taxon>
        <taxon>Pseudomonadati</taxon>
        <taxon>Pseudomonadota</taxon>
        <taxon>Gammaproteobacteria</taxon>
        <taxon>Enterobacterales</taxon>
        <taxon>Bruguierivoracaceae</taxon>
        <taxon>Biostraticola</taxon>
    </lineage>
</organism>
<evidence type="ECO:0000313" key="11">
    <source>
        <dbReference type="Proteomes" id="UP000295719"/>
    </source>
</evidence>
<keyword evidence="6 8" id="KW-0862">Zinc</keyword>
<dbReference type="GO" id="GO:0008270">
    <property type="term" value="F:zinc ion binding"/>
    <property type="evidence" value="ECO:0007669"/>
    <property type="project" value="UniProtKB-UniRule"/>
</dbReference>
<comment type="similarity">
    <text evidence="2 8">Belongs to the metallo-dependent hydrolases superfamily. ATZ/TRZ family.</text>
</comment>
<comment type="pathway">
    <text evidence="1 8">Purine metabolism; guanine degradation; xanthine from guanine: step 1/1.</text>
</comment>
<dbReference type="OrthoDB" id="9787621at2"/>
<dbReference type="EC" id="3.5.4.3" evidence="3 7"/>
<sequence length="458" mass="50466">MSPKRAISPFALRGTVFTASNAHQLHCIENALVCVDENGVITAVLHQDDTGYSQACQHYQLQGQLTVLEPGQYVLPGFVDLHVHAPQWPQTGKALDLPLNEWLQDNTFPLEARYADIDFARQVYLSLVDTLLANGTTTAMYFATLHDRSSLELARICLEKGQRALVGRVAMDNPDQCPDYYRDESATAAIEATARFIDDVYQLPGNTLRRVRPVITPRFIPSCTDELLTGLGALARRSGCHVQTHCSESDWEHQYVQQRHHKNDTQALNDFGLITRKTVLAHANFLNDEDMDTLKAAGAGVAHCPLSNFYFSNAVFPLRKALERHLHVGLGSDLSGGHSPSMFDSCRHAITASNALHDGVDPAIQAASRGNGSAKIDFRQAFWLATGGGGEALDLPIGQIKTGYAFDALMLDCRATEGNVVIWPELDSSPDILQKIIYNAARSNIIRTWVQGELVFSR</sequence>
<dbReference type="InterPro" id="IPR014311">
    <property type="entry name" value="Guanine_deaminase"/>
</dbReference>
<keyword evidence="5 8" id="KW-0378">Hydrolase</keyword>